<gene>
    <name evidence="7" type="ORF">MIMGU_mgv1a008799mg</name>
</gene>
<dbReference type="EMBL" id="KI630592">
    <property type="protein sequence ID" value="EYU36399.1"/>
    <property type="molecule type" value="Genomic_DNA"/>
</dbReference>
<dbReference type="OMA" id="QYRGEMS"/>
<dbReference type="Pfam" id="PF00010">
    <property type="entry name" value="HLH"/>
    <property type="match status" value="1"/>
</dbReference>
<evidence type="ECO:0000313" key="8">
    <source>
        <dbReference type="Proteomes" id="UP000030748"/>
    </source>
</evidence>
<dbReference type="CDD" id="cd18919">
    <property type="entry name" value="bHLH_AtBPE_like"/>
    <property type="match status" value="1"/>
</dbReference>
<dbReference type="AlphaFoldDB" id="A0A022R8T2"/>
<dbReference type="SUPFAM" id="SSF47459">
    <property type="entry name" value="HLH, helix-loop-helix DNA-binding domain"/>
    <property type="match status" value="1"/>
</dbReference>
<comment type="subcellular location">
    <subcellularLocation>
        <location evidence="1">Nucleus</location>
    </subcellularLocation>
</comment>
<evidence type="ECO:0000256" key="2">
    <source>
        <dbReference type="ARBA" id="ARBA00023015"/>
    </source>
</evidence>
<dbReference type="Gene3D" id="4.10.280.10">
    <property type="entry name" value="Helix-loop-helix DNA-binding domain"/>
    <property type="match status" value="1"/>
</dbReference>
<dbReference type="OrthoDB" id="1609391at2759"/>
<evidence type="ECO:0000256" key="5">
    <source>
        <dbReference type="SAM" id="MobiDB-lite"/>
    </source>
</evidence>
<keyword evidence="4" id="KW-0539">Nucleus</keyword>
<dbReference type="PhylomeDB" id="A0A022R8T2"/>
<dbReference type="InterPro" id="IPR011598">
    <property type="entry name" value="bHLH_dom"/>
</dbReference>
<dbReference type="InterPro" id="IPR024097">
    <property type="entry name" value="bHLH_ZIP_TF"/>
</dbReference>
<reference evidence="7 8" key="1">
    <citation type="journal article" date="2013" name="Proc. Natl. Acad. Sci. U.S.A.">
        <title>Fine-scale variation in meiotic recombination in Mimulus inferred from population shotgun sequencing.</title>
        <authorList>
            <person name="Hellsten U."/>
            <person name="Wright K.M."/>
            <person name="Jenkins J."/>
            <person name="Shu S."/>
            <person name="Yuan Y."/>
            <person name="Wessler S.R."/>
            <person name="Schmutz J."/>
            <person name="Willis J.H."/>
            <person name="Rokhsar D.S."/>
        </authorList>
    </citation>
    <scope>NUCLEOTIDE SEQUENCE [LARGE SCALE GENOMIC DNA]</scope>
    <source>
        <strain evidence="8">cv. DUN x IM62</strain>
    </source>
</reference>
<evidence type="ECO:0000259" key="6">
    <source>
        <dbReference type="PROSITE" id="PS50888"/>
    </source>
</evidence>
<accession>A0A022R8T2</accession>
<dbReference type="STRING" id="4155.A0A022R8T2"/>
<feature type="region of interest" description="Disordered" evidence="5">
    <location>
        <begin position="1"/>
        <end position="23"/>
    </location>
</feature>
<keyword evidence="3" id="KW-0804">Transcription</keyword>
<dbReference type="PANTHER" id="PTHR12565:SF312">
    <property type="entry name" value="TRANSCRIPTION FACTOR BHLH74"/>
    <property type="match status" value="1"/>
</dbReference>
<feature type="compositionally biased region" description="Basic and acidic residues" evidence="5">
    <location>
        <begin position="1"/>
        <end position="12"/>
    </location>
</feature>
<keyword evidence="8" id="KW-1185">Reference proteome</keyword>
<dbReference type="eggNOG" id="ENOG502QRH8">
    <property type="taxonomic scope" value="Eukaryota"/>
</dbReference>
<evidence type="ECO:0000313" key="7">
    <source>
        <dbReference type="EMBL" id="EYU36399.1"/>
    </source>
</evidence>
<dbReference type="PROSITE" id="PS50888">
    <property type="entry name" value="BHLH"/>
    <property type="match status" value="1"/>
</dbReference>
<evidence type="ECO:0000256" key="3">
    <source>
        <dbReference type="ARBA" id="ARBA00023163"/>
    </source>
</evidence>
<dbReference type="FunFam" id="4.10.280.10:FF:000002">
    <property type="entry name" value="Basic helix-loop-helix transcription factor"/>
    <property type="match status" value="1"/>
</dbReference>
<sequence length="362" mass="39141">MGSEEIGQRDSISRIMGSSDSMSENVAGMSESFLVDHFHGSCWDPMISDNLGNSSIIPQNEFVNPHYLVGNSSHLAHYTSDLGLVLDMVPKIPSFGSGSFSEMANSSFGQINESGCHSNLEDGLFGASLNGKRKRKVSPSVGGSCNKNVEEEKLKNQKTGNTCEFPKEDEKKNTGTKQGVKQAKDGSNGAEPSKEDYILVRAKRGQATNSHSLAERVRRERISERMRLLQELVPGCNKITGKAVMLDEIINYVQSLQQQVEFLSMKLATVNPELNVDIDRILSKDLLHTRGGNATELGVGPGFSPSHAFPGLLNGYAGPPPPFHPLPPNLWNSDLQSILQMGFDPSPTGTGLGANGLSKTEP</sequence>
<feature type="region of interest" description="Disordered" evidence="5">
    <location>
        <begin position="131"/>
        <end position="193"/>
    </location>
</feature>
<name>A0A022R8T2_ERYGU</name>
<dbReference type="GO" id="GO:0046983">
    <property type="term" value="F:protein dimerization activity"/>
    <property type="evidence" value="ECO:0007669"/>
    <property type="project" value="InterPro"/>
</dbReference>
<dbReference type="GO" id="GO:0005634">
    <property type="term" value="C:nucleus"/>
    <property type="evidence" value="ECO:0000318"/>
    <property type="project" value="GO_Central"/>
</dbReference>
<feature type="region of interest" description="Disordered" evidence="5">
    <location>
        <begin position="342"/>
        <end position="362"/>
    </location>
</feature>
<dbReference type="InterPro" id="IPR036638">
    <property type="entry name" value="HLH_DNA-bd_sf"/>
</dbReference>
<protein>
    <recommendedName>
        <fullName evidence="6">BHLH domain-containing protein</fullName>
    </recommendedName>
</protein>
<dbReference type="Proteomes" id="UP000030748">
    <property type="component" value="Unassembled WGS sequence"/>
</dbReference>
<keyword evidence="2" id="KW-0805">Transcription regulation</keyword>
<dbReference type="GO" id="GO:0003700">
    <property type="term" value="F:DNA-binding transcription factor activity"/>
    <property type="evidence" value="ECO:0000318"/>
    <property type="project" value="GO_Central"/>
</dbReference>
<dbReference type="KEGG" id="egt:105959281"/>
<evidence type="ECO:0000256" key="4">
    <source>
        <dbReference type="ARBA" id="ARBA00023242"/>
    </source>
</evidence>
<dbReference type="SMART" id="SM00353">
    <property type="entry name" value="HLH"/>
    <property type="match status" value="1"/>
</dbReference>
<feature type="domain" description="BHLH" evidence="6">
    <location>
        <begin position="206"/>
        <end position="256"/>
    </location>
</feature>
<evidence type="ECO:0000256" key="1">
    <source>
        <dbReference type="ARBA" id="ARBA00004123"/>
    </source>
</evidence>
<organism evidence="7 8">
    <name type="scientific">Erythranthe guttata</name>
    <name type="common">Yellow monkey flower</name>
    <name type="synonym">Mimulus guttatus</name>
    <dbReference type="NCBI Taxonomy" id="4155"/>
    <lineage>
        <taxon>Eukaryota</taxon>
        <taxon>Viridiplantae</taxon>
        <taxon>Streptophyta</taxon>
        <taxon>Embryophyta</taxon>
        <taxon>Tracheophyta</taxon>
        <taxon>Spermatophyta</taxon>
        <taxon>Magnoliopsida</taxon>
        <taxon>eudicotyledons</taxon>
        <taxon>Gunneridae</taxon>
        <taxon>Pentapetalae</taxon>
        <taxon>asterids</taxon>
        <taxon>lamiids</taxon>
        <taxon>Lamiales</taxon>
        <taxon>Phrymaceae</taxon>
        <taxon>Erythranthe</taxon>
    </lineage>
</organism>
<dbReference type="PANTHER" id="PTHR12565">
    <property type="entry name" value="STEROL REGULATORY ELEMENT-BINDING PROTEIN"/>
    <property type="match status" value="1"/>
</dbReference>
<proteinExistence type="predicted"/>